<evidence type="ECO:0000259" key="1">
    <source>
        <dbReference type="PROSITE" id="PS51733"/>
    </source>
</evidence>
<dbReference type="InterPro" id="IPR004143">
    <property type="entry name" value="BPL_LPL_catalytic"/>
</dbReference>
<dbReference type="GO" id="GO:0004077">
    <property type="term" value="F:biotin--[biotin carboxyl-carrier protein] ligase activity"/>
    <property type="evidence" value="ECO:0007669"/>
    <property type="project" value="TreeGrafter"/>
</dbReference>
<dbReference type="Pfam" id="PF02237">
    <property type="entry name" value="BPL_C"/>
    <property type="match status" value="1"/>
</dbReference>
<dbReference type="GO" id="GO:0005737">
    <property type="term" value="C:cytoplasm"/>
    <property type="evidence" value="ECO:0007669"/>
    <property type="project" value="TreeGrafter"/>
</dbReference>
<reference evidence="3" key="1">
    <citation type="submission" date="2013-03" db="EMBL/GenBank/DDBJ databases">
        <title>The Genome Sequence of Anopheles epiroticus epiroticus2.</title>
        <authorList>
            <consortium name="The Broad Institute Genomics Platform"/>
            <person name="Neafsey D.E."/>
            <person name="Howell P."/>
            <person name="Walker B."/>
            <person name="Young S.K."/>
            <person name="Zeng Q."/>
            <person name="Gargeya S."/>
            <person name="Fitzgerald M."/>
            <person name="Haas B."/>
            <person name="Abouelleil A."/>
            <person name="Allen A.W."/>
            <person name="Alvarado L."/>
            <person name="Arachchi H.M."/>
            <person name="Berlin A.M."/>
            <person name="Chapman S.B."/>
            <person name="Gainer-Dewar J."/>
            <person name="Goldberg J."/>
            <person name="Griggs A."/>
            <person name="Gujja S."/>
            <person name="Hansen M."/>
            <person name="Howarth C."/>
            <person name="Imamovic A."/>
            <person name="Ireland A."/>
            <person name="Larimer J."/>
            <person name="McCowan C."/>
            <person name="Murphy C."/>
            <person name="Pearson M."/>
            <person name="Poon T.W."/>
            <person name="Priest M."/>
            <person name="Roberts A."/>
            <person name="Saif S."/>
            <person name="Shea T."/>
            <person name="Sisk P."/>
            <person name="Sykes S."/>
            <person name="Wortman J."/>
            <person name="Nusbaum C."/>
            <person name="Birren B."/>
        </authorList>
    </citation>
    <scope>NUCLEOTIDE SEQUENCE [LARGE SCALE GENOMIC DNA]</scope>
    <source>
        <strain evidence="3">Epiroticus2</strain>
    </source>
</reference>
<keyword evidence="3" id="KW-1185">Reference proteome</keyword>
<dbReference type="Gene3D" id="3.30.930.10">
    <property type="entry name" value="Bira Bifunctional Protein, Domain 2"/>
    <property type="match status" value="1"/>
</dbReference>
<dbReference type="PANTHER" id="PTHR12835:SF5">
    <property type="entry name" value="BIOTIN--PROTEIN LIGASE"/>
    <property type="match status" value="1"/>
</dbReference>
<dbReference type="EnsemblMetazoa" id="AEPI006214-RA">
    <property type="protein sequence ID" value="AEPI006214-PA"/>
    <property type="gene ID" value="AEPI006214"/>
</dbReference>
<accession>A0A182PH05</accession>
<dbReference type="Proteomes" id="UP000075885">
    <property type="component" value="Unassembled WGS sequence"/>
</dbReference>
<dbReference type="SUPFAM" id="SSF55681">
    <property type="entry name" value="Class II aaRS and biotin synthetases"/>
    <property type="match status" value="1"/>
</dbReference>
<dbReference type="AlphaFoldDB" id="A0A182PH05"/>
<sequence length="173" mass="19220">MAVKKLDLGLKWPNDIYAYGASKLGGSICNTQVDSTVATVNLGVGFNLNNSKPTLCLNDIISKYNAKHSTTLPLLSYEKTFALIFNKLEELYDRVQCEGIEVLQNEYYRYWLHQDAEISMVGAEGESLQGTIVGIDEYGFLLVKKQPSGETVTVHPDGNSFDMMQGLIVPKFN</sequence>
<dbReference type="Pfam" id="PF03099">
    <property type="entry name" value="BPL_LplA_LipB"/>
    <property type="match status" value="1"/>
</dbReference>
<name>A0A182PH05_9DIPT</name>
<dbReference type="InterPro" id="IPR003142">
    <property type="entry name" value="BPL_C"/>
</dbReference>
<evidence type="ECO:0000313" key="3">
    <source>
        <dbReference type="Proteomes" id="UP000075885"/>
    </source>
</evidence>
<dbReference type="VEuPathDB" id="VectorBase:AEPI006214"/>
<protein>
    <recommendedName>
        <fullName evidence="1">BPL/LPL catalytic domain-containing protein</fullName>
    </recommendedName>
</protein>
<dbReference type="PROSITE" id="PS51733">
    <property type="entry name" value="BPL_LPL_CATALYTIC"/>
    <property type="match status" value="1"/>
</dbReference>
<evidence type="ECO:0000313" key="2">
    <source>
        <dbReference type="EnsemblMetazoa" id="AEPI006214-PA"/>
    </source>
</evidence>
<feature type="domain" description="BPL/LPL catalytic" evidence="1">
    <location>
        <begin position="1"/>
        <end position="96"/>
    </location>
</feature>
<organism evidence="2 3">
    <name type="scientific">Anopheles epiroticus</name>
    <dbReference type="NCBI Taxonomy" id="199890"/>
    <lineage>
        <taxon>Eukaryota</taxon>
        <taxon>Metazoa</taxon>
        <taxon>Ecdysozoa</taxon>
        <taxon>Arthropoda</taxon>
        <taxon>Hexapoda</taxon>
        <taxon>Insecta</taxon>
        <taxon>Pterygota</taxon>
        <taxon>Neoptera</taxon>
        <taxon>Endopterygota</taxon>
        <taxon>Diptera</taxon>
        <taxon>Nematocera</taxon>
        <taxon>Culicoidea</taxon>
        <taxon>Culicidae</taxon>
        <taxon>Anophelinae</taxon>
        <taxon>Anopheles</taxon>
    </lineage>
</organism>
<dbReference type="PANTHER" id="PTHR12835">
    <property type="entry name" value="BIOTIN PROTEIN LIGASE"/>
    <property type="match status" value="1"/>
</dbReference>
<reference evidence="2" key="2">
    <citation type="submission" date="2020-05" db="UniProtKB">
        <authorList>
            <consortium name="EnsemblMetazoa"/>
        </authorList>
    </citation>
    <scope>IDENTIFICATION</scope>
    <source>
        <strain evidence="2">Epiroticus2</strain>
    </source>
</reference>
<dbReference type="STRING" id="199890.A0A182PH05"/>
<proteinExistence type="predicted"/>
<dbReference type="InterPro" id="IPR045864">
    <property type="entry name" value="aa-tRNA-synth_II/BPL/LPL"/>
</dbReference>